<sequence length="99" mass="10627">MCCVVGIEHGWNADYAFGGCSTCQMLQANEDANRCSLMMTSLSGGAEVHGFILGGVEFNFVGGFRLRPFSYWAPLLLPLLVFSAGVGSVDEMLLPFAAR</sequence>
<dbReference type="AlphaFoldDB" id="A0AAD3S868"/>
<evidence type="ECO:0000313" key="1">
    <source>
        <dbReference type="EMBL" id="GMH06101.1"/>
    </source>
</evidence>
<accession>A0AAD3S868</accession>
<dbReference type="EMBL" id="BSYO01000006">
    <property type="protein sequence ID" value="GMH06101.1"/>
    <property type="molecule type" value="Genomic_DNA"/>
</dbReference>
<name>A0AAD3S868_NEPGR</name>
<gene>
    <name evidence="1" type="ORF">Nepgr_007941</name>
</gene>
<keyword evidence="2" id="KW-1185">Reference proteome</keyword>
<protein>
    <submittedName>
        <fullName evidence="1">Uncharacterized protein</fullName>
    </submittedName>
</protein>
<dbReference type="Proteomes" id="UP001279734">
    <property type="component" value="Unassembled WGS sequence"/>
</dbReference>
<organism evidence="1 2">
    <name type="scientific">Nepenthes gracilis</name>
    <name type="common">Slender pitcher plant</name>
    <dbReference type="NCBI Taxonomy" id="150966"/>
    <lineage>
        <taxon>Eukaryota</taxon>
        <taxon>Viridiplantae</taxon>
        <taxon>Streptophyta</taxon>
        <taxon>Embryophyta</taxon>
        <taxon>Tracheophyta</taxon>
        <taxon>Spermatophyta</taxon>
        <taxon>Magnoliopsida</taxon>
        <taxon>eudicotyledons</taxon>
        <taxon>Gunneridae</taxon>
        <taxon>Pentapetalae</taxon>
        <taxon>Caryophyllales</taxon>
        <taxon>Nepenthaceae</taxon>
        <taxon>Nepenthes</taxon>
    </lineage>
</organism>
<reference evidence="1" key="1">
    <citation type="submission" date="2023-05" db="EMBL/GenBank/DDBJ databases">
        <title>Nepenthes gracilis genome sequencing.</title>
        <authorList>
            <person name="Fukushima K."/>
        </authorList>
    </citation>
    <scope>NUCLEOTIDE SEQUENCE</scope>
    <source>
        <strain evidence="1">SING2019-196</strain>
    </source>
</reference>
<evidence type="ECO:0000313" key="2">
    <source>
        <dbReference type="Proteomes" id="UP001279734"/>
    </source>
</evidence>
<comment type="caution">
    <text evidence="1">The sequence shown here is derived from an EMBL/GenBank/DDBJ whole genome shotgun (WGS) entry which is preliminary data.</text>
</comment>
<proteinExistence type="predicted"/>